<dbReference type="PATRIC" id="fig|86416.3.peg.1665"/>
<gene>
    <name evidence="1" type="ORF">Clopa_1690</name>
</gene>
<proteinExistence type="predicted"/>
<sequence>MGFLTIKPRNTAKQKQSINKNSIGRSEAKAKKTVQEFLDIQRIENNIIFGSERSKYYIRLTPKNINILTDEFLLNEIYQLKSVCNITQNIEFLVVDKVERLEDNRNYIEKLLNKSDDDIYRTLLEKDLEYFKELETSKSSSREFYFIIPFKNADYKKLQQQFIKVEQVLENRGFTILECNEDILKNMLQVYLERNFSGEVVKDFDI</sequence>
<evidence type="ECO:0000313" key="1">
    <source>
        <dbReference type="EMBL" id="AGK96614.1"/>
    </source>
</evidence>
<organism evidence="1 2">
    <name type="scientific">Clostridium pasteurianum BC1</name>
    <dbReference type="NCBI Taxonomy" id="86416"/>
    <lineage>
        <taxon>Bacteria</taxon>
        <taxon>Bacillati</taxon>
        <taxon>Bacillota</taxon>
        <taxon>Clostridia</taxon>
        <taxon>Eubacteriales</taxon>
        <taxon>Clostridiaceae</taxon>
        <taxon>Clostridium</taxon>
    </lineage>
</organism>
<dbReference type="KEGG" id="cpas:Clopa_1690"/>
<evidence type="ECO:0000313" key="2">
    <source>
        <dbReference type="Proteomes" id="UP000013523"/>
    </source>
</evidence>
<dbReference type="AlphaFoldDB" id="R4K7Y2"/>
<name>R4K7Y2_CLOPA</name>
<dbReference type="RefSeq" id="WP_015614933.1">
    <property type="nucleotide sequence ID" value="NC_021182.1"/>
</dbReference>
<dbReference type="HOGENOM" id="CLU_1330029_0_0_9"/>
<dbReference type="OrthoDB" id="2166222at2"/>
<protein>
    <submittedName>
        <fullName evidence="1">Uncharacterized protein</fullName>
    </submittedName>
</protein>
<dbReference type="STRING" id="86416.Clopa_1690"/>
<keyword evidence="2" id="KW-1185">Reference proteome</keyword>
<accession>R4K7Y2</accession>
<dbReference type="EMBL" id="CP003261">
    <property type="protein sequence ID" value="AGK96614.1"/>
    <property type="molecule type" value="Genomic_DNA"/>
</dbReference>
<dbReference type="Proteomes" id="UP000013523">
    <property type="component" value="Chromosome"/>
</dbReference>
<dbReference type="eggNOG" id="ENOG502Z7VB">
    <property type="taxonomic scope" value="Bacteria"/>
</dbReference>
<reference evidence="1 2" key="1">
    <citation type="submission" date="2012-01" db="EMBL/GenBank/DDBJ databases">
        <title>Complete sequence of chromosome of Clostridium pasteurianum BC1.</title>
        <authorList>
            <consortium name="US DOE Joint Genome Institute"/>
            <person name="Lucas S."/>
            <person name="Han J."/>
            <person name="Lapidus A."/>
            <person name="Cheng J.-F."/>
            <person name="Goodwin L."/>
            <person name="Pitluck S."/>
            <person name="Peters L."/>
            <person name="Mikhailova N."/>
            <person name="Teshima H."/>
            <person name="Detter J.C."/>
            <person name="Han C."/>
            <person name="Tapia R."/>
            <person name="Land M."/>
            <person name="Hauser L."/>
            <person name="Kyrpides N."/>
            <person name="Ivanova N."/>
            <person name="Pagani I."/>
            <person name="Dunn J."/>
            <person name="Taghavi S."/>
            <person name="Francis A."/>
            <person name="van der Lelie D."/>
            <person name="Woyke T."/>
        </authorList>
    </citation>
    <scope>NUCLEOTIDE SEQUENCE [LARGE SCALE GENOMIC DNA]</scope>
    <source>
        <strain evidence="1 2">BC1</strain>
    </source>
</reference>